<feature type="compositionally biased region" description="Basic and acidic residues" evidence="2">
    <location>
        <begin position="27"/>
        <end position="42"/>
    </location>
</feature>
<dbReference type="KEGG" id="pfer:IRI77_31860"/>
<dbReference type="InterPro" id="IPR051083">
    <property type="entry name" value="GrpII_Intron_Splice-Mob/Def"/>
</dbReference>
<gene>
    <name evidence="4" type="primary">ltrA</name>
    <name evidence="4" type="ORF">IRI77_31860</name>
</gene>
<reference evidence="4 5" key="1">
    <citation type="submission" date="2020-10" db="EMBL/GenBank/DDBJ databases">
        <title>Complete genome sequence of Paludibaculum fermentans P105T, a facultatively anaerobic acidobacterium capable of dissimilatory Fe(III) reduction.</title>
        <authorList>
            <person name="Dedysh S.N."/>
            <person name="Beletsky A.V."/>
            <person name="Kulichevskaya I.S."/>
            <person name="Mardanov A.V."/>
            <person name="Ravin N.V."/>
        </authorList>
    </citation>
    <scope>NUCLEOTIDE SEQUENCE [LARGE SCALE GENOMIC DNA]</scope>
    <source>
        <strain evidence="4 5">P105</strain>
    </source>
</reference>
<dbReference type="PANTHER" id="PTHR34047:SF8">
    <property type="entry name" value="PROTEIN YKFC"/>
    <property type="match status" value="1"/>
</dbReference>
<evidence type="ECO:0000313" key="5">
    <source>
        <dbReference type="Proteomes" id="UP000593892"/>
    </source>
</evidence>
<dbReference type="SUPFAM" id="SSF56672">
    <property type="entry name" value="DNA/RNA polymerases"/>
    <property type="match status" value="1"/>
</dbReference>
<dbReference type="EMBL" id="CP063849">
    <property type="protein sequence ID" value="QOY87310.1"/>
    <property type="molecule type" value="Genomic_DNA"/>
</dbReference>
<keyword evidence="4" id="KW-0548">Nucleotidyltransferase</keyword>
<organism evidence="4 5">
    <name type="scientific">Paludibaculum fermentans</name>
    <dbReference type="NCBI Taxonomy" id="1473598"/>
    <lineage>
        <taxon>Bacteria</taxon>
        <taxon>Pseudomonadati</taxon>
        <taxon>Acidobacteriota</taxon>
        <taxon>Terriglobia</taxon>
        <taxon>Bryobacterales</taxon>
        <taxon>Bryobacteraceae</taxon>
        <taxon>Paludibaculum</taxon>
    </lineage>
</organism>
<dbReference type="NCBIfam" id="TIGR04416">
    <property type="entry name" value="group_II_RT_mat"/>
    <property type="match status" value="1"/>
</dbReference>
<dbReference type="AlphaFoldDB" id="A0A7S7SKR4"/>
<dbReference type="RefSeq" id="WP_194448979.1">
    <property type="nucleotide sequence ID" value="NZ_CP063849.1"/>
</dbReference>
<dbReference type="EC" id="2.7.7.49" evidence="4"/>
<dbReference type="PROSITE" id="PS50878">
    <property type="entry name" value="RT_POL"/>
    <property type="match status" value="1"/>
</dbReference>
<evidence type="ECO:0000256" key="1">
    <source>
        <dbReference type="ARBA" id="ARBA00034120"/>
    </source>
</evidence>
<evidence type="ECO:0000256" key="2">
    <source>
        <dbReference type="SAM" id="MobiDB-lite"/>
    </source>
</evidence>
<evidence type="ECO:0000313" key="4">
    <source>
        <dbReference type="EMBL" id="QOY87310.1"/>
    </source>
</evidence>
<dbReference type="PANTHER" id="PTHR34047">
    <property type="entry name" value="NUCLEAR INTRON MATURASE 1, MITOCHONDRIAL-RELATED"/>
    <property type="match status" value="1"/>
</dbReference>
<sequence length="499" mass="57934">MNGDEESDCAVVSMNPSNKATEQQAEAAEREEKRARTKENTDPAHTPPAQDGRGVSQGLAGVRKVAKERKQEQFTTLLHHLTHDLLRTSFYALKKNAAPGVDGVTWQQYEEGLEGRLADLKDRIHRGAYRAQASRRIYIPKADGRKRPIGIAALEDKIVQQSVVTILNEIYEVDFRGFSYGFRPGRSPHQALDALSVGIRRKKVNWVLDADIRGFFDQMSHEWTIKFIQHRVADTRILRLIQKWLKAGVSEEGEWSETKVGTPQGAVISPLLANVYLHYVFDLWVEAWRKKEAEGDVVVVRYADDLVVGFQSREEAERFLEDFQTRLAKFGLELHPEKTRLIEFGRFAQNNRQQRGEGEPESFTFLGFTHQCGSNSLGRFTIWRRTARKRLEAKLQQVKQTLRERMHEPVLKVGEWLGRVLNGFYQYHAVPGNWASLDRFRERIGRYWWRVLKRRSQKARVSAARATRLFERWLPRPRLLHPHPAVRFDARYPRWEPYA</sequence>
<dbReference type="CDD" id="cd01651">
    <property type="entry name" value="RT_G2_intron"/>
    <property type="match status" value="1"/>
</dbReference>
<dbReference type="InterPro" id="IPR043502">
    <property type="entry name" value="DNA/RNA_pol_sf"/>
</dbReference>
<name>A0A7S7SKR4_PALFE</name>
<dbReference type="GO" id="GO:0003964">
    <property type="term" value="F:RNA-directed DNA polymerase activity"/>
    <property type="evidence" value="ECO:0007669"/>
    <property type="project" value="UniProtKB-KW"/>
</dbReference>
<evidence type="ECO:0000259" key="3">
    <source>
        <dbReference type="PROSITE" id="PS50878"/>
    </source>
</evidence>
<keyword evidence="4" id="KW-0695">RNA-directed DNA polymerase</keyword>
<keyword evidence="5" id="KW-1185">Reference proteome</keyword>
<feature type="domain" description="Reverse transcriptase" evidence="3">
    <location>
        <begin position="120"/>
        <end position="370"/>
    </location>
</feature>
<dbReference type="InterPro" id="IPR030931">
    <property type="entry name" value="Group_II_RT_mat"/>
</dbReference>
<keyword evidence="4" id="KW-0808">Transferase</keyword>
<comment type="similarity">
    <text evidence="1">Belongs to the bacterial reverse transcriptase family.</text>
</comment>
<accession>A0A7S7SKR4</accession>
<dbReference type="InterPro" id="IPR000477">
    <property type="entry name" value="RT_dom"/>
</dbReference>
<dbReference type="Pfam" id="PF00078">
    <property type="entry name" value="RVT_1"/>
    <property type="match status" value="1"/>
</dbReference>
<dbReference type="Gene3D" id="3.30.70.270">
    <property type="match status" value="1"/>
</dbReference>
<dbReference type="Proteomes" id="UP000593892">
    <property type="component" value="Chromosome"/>
</dbReference>
<feature type="region of interest" description="Disordered" evidence="2">
    <location>
        <begin position="1"/>
        <end position="60"/>
    </location>
</feature>
<dbReference type="InterPro" id="IPR043128">
    <property type="entry name" value="Rev_trsase/Diguanyl_cyclase"/>
</dbReference>
<protein>
    <submittedName>
        <fullName evidence="4">Group II intron reverse transcriptase/maturase</fullName>
        <ecNumber evidence="4">2.7.7.49</ecNumber>
    </submittedName>
</protein>
<proteinExistence type="inferred from homology"/>